<keyword evidence="7 8" id="KW-0472">Membrane</keyword>
<dbReference type="EMBL" id="NRJH01000011">
    <property type="protein sequence ID" value="RIY33705.1"/>
    <property type="molecule type" value="Genomic_DNA"/>
</dbReference>
<reference evidence="9 10" key="1">
    <citation type="submission" date="2017-08" db="EMBL/GenBank/DDBJ databases">
        <title>Reclassification of Bisgaard taxon 37 and 44.</title>
        <authorList>
            <person name="Christensen H."/>
        </authorList>
    </citation>
    <scope>NUCLEOTIDE SEQUENCE [LARGE SCALE GENOMIC DNA]</scope>
    <source>
        <strain evidence="9 10">B96_4</strain>
    </source>
</reference>
<evidence type="ECO:0000256" key="3">
    <source>
        <dbReference type="ARBA" id="ARBA00022448"/>
    </source>
</evidence>
<comment type="similarity">
    <text evidence="2">Belongs to the binding-protein-dependent transport system permease family. FecCD subfamily.</text>
</comment>
<evidence type="ECO:0000256" key="6">
    <source>
        <dbReference type="ARBA" id="ARBA00022989"/>
    </source>
</evidence>
<dbReference type="AlphaFoldDB" id="A0A3A1Y7U9"/>
<evidence type="ECO:0000313" key="10">
    <source>
        <dbReference type="Proteomes" id="UP000266258"/>
    </source>
</evidence>
<dbReference type="OrthoDB" id="9796260at2"/>
<dbReference type="SUPFAM" id="SSF81345">
    <property type="entry name" value="ABC transporter involved in vitamin B12 uptake, BtuC"/>
    <property type="match status" value="1"/>
</dbReference>
<feature type="transmembrane region" description="Helical" evidence="8">
    <location>
        <begin position="142"/>
        <end position="159"/>
    </location>
</feature>
<organism evidence="9 10">
    <name type="scientific">Psittacicella melopsittaci</name>
    <dbReference type="NCBI Taxonomy" id="2028576"/>
    <lineage>
        <taxon>Bacteria</taxon>
        <taxon>Pseudomonadati</taxon>
        <taxon>Pseudomonadota</taxon>
        <taxon>Gammaproteobacteria</taxon>
        <taxon>Pasteurellales</taxon>
        <taxon>Psittacicellaceae</taxon>
        <taxon>Psittacicella</taxon>
    </lineage>
</organism>
<dbReference type="GO" id="GO:0033214">
    <property type="term" value="P:siderophore-iron import into cell"/>
    <property type="evidence" value="ECO:0007669"/>
    <property type="project" value="TreeGrafter"/>
</dbReference>
<evidence type="ECO:0000313" key="9">
    <source>
        <dbReference type="EMBL" id="RIY33705.1"/>
    </source>
</evidence>
<evidence type="ECO:0000256" key="7">
    <source>
        <dbReference type="ARBA" id="ARBA00023136"/>
    </source>
</evidence>
<evidence type="ECO:0000256" key="1">
    <source>
        <dbReference type="ARBA" id="ARBA00004651"/>
    </source>
</evidence>
<evidence type="ECO:0000256" key="5">
    <source>
        <dbReference type="ARBA" id="ARBA00022692"/>
    </source>
</evidence>
<gene>
    <name evidence="9" type="ORF">CJP74_01085</name>
</gene>
<feature type="transmembrane region" description="Helical" evidence="8">
    <location>
        <begin position="302"/>
        <end position="323"/>
    </location>
</feature>
<dbReference type="RefSeq" id="WP_119496431.1">
    <property type="nucleotide sequence ID" value="NZ_NRJH01000011.1"/>
</dbReference>
<evidence type="ECO:0000256" key="2">
    <source>
        <dbReference type="ARBA" id="ARBA00007935"/>
    </source>
</evidence>
<dbReference type="Gene3D" id="1.10.3470.10">
    <property type="entry name" value="ABC transporter involved in vitamin B12 uptake, BtuC"/>
    <property type="match status" value="1"/>
</dbReference>
<dbReference type="PANTHER" id="PTHR30472">
    <property type="entry name" value="FERRIC ENTEROBACTIN TRANSPORT SYSTEM PERMEASE PROTEIN"/>
    <property type="match status" value="1"/>
</dbReference>
<keyword evidence="6 8" id="KW-1133">Transmembrane helix</keyword>
<sequence>MVSDLRLEREREQARNKRRLVFLAGLALGATLVFLFWGFPQFGGFIMRMRWQALAGILLTGAAIGASSMVFQAIVQNRIITPSILGLDSLYVLIQTTIIFFAGSTTLANFNQLYLFLISVGGMIFFSVLLFKFMLRRENHNVFFILLLGIVFGTLFSSFNTFLGTLLDPGEFLALQAIGYASFQAINTKILGIASIFLCVSLILMWRYARDLEIISLGRDVAVNLGLNYYGMVWRLLILVVICISVSTALVGPITFLGLLVMNLTLQYIPTFKYRILLPACMFMSIAVLVIGQIIVQRVFNFSSSISIIINFIGGAYFLILLLRQQKKW</sequence>
<accession>A0A3A1Y7U9</accession>
<feature type="transmembrane region" description="Helical" evidence="8">
    <location>
        <begin position="51"/>
        <end position="75"/>
    </location>
</feature>
<feature type="transmembrane region" description="Helical" evidence="8">
    <location>
        <begin position="190"/>
        <end position="209"/>
    </location>
</feature>
<protein>
    <submittedName>
        <fullName evidence="9">Iron ABC transporter permease</fullName>
    </submittedName>
</protein>
<keyword evidence="5 8" id="KW-0812">Transmembrane</keyword>
<dbReference type="CDD" id="cd06550">
    <property type="entry name" value="TM_ABC_iron-siderophores_like"/>
    <property type="match status" value="1"/>
</dbReference>
<proteinExistence type="inferred from homology"/>
<feature type="transmembrane region" description="Helical" evidence="8">
    <location>
        <begin position="20"/>
        <end position="39"/>
    </location>
</feature>
<comment type="caution">
    <text evidence="9">The sequence shown here is derived from an EMBL/GenBank/DDBJ whole genome shotgun (WGS) entry which is preliminary data.</text>
</comment>
<evidence type="ECO:0000256" key="4">
    <source>
        <dbReference type="ARBA" id="ARBA00022475"/>
    </source>
</evidence>
<keyword evidence="10" id="KW-1185">Reference proteome</keyword>
<feature type="transmembrane region" description="Helical" evidence="8">
    <location>
        <begin position="274"/>
        <end position="296"/>
    </location>
</feature>
<dbReference type="Pfam" id="PF01032">
    <property type="entry name" value="FecCD"/>
    <property type="match status" value="1"/>
</dbReference>
<name>A0A3A1Y7U9_9GAMM</name>
<feature type="transmembrane region" description="Helical" evidence="8">
    <location>
        <begin position="87"/>
        <end position="107"/>
    </location>
</feature>
<dbReference type="GO" id="GO:0005886">
    <property type="term" value="C:plasma membrane"/>
    <property type="evidence" value="ECO:0007669"/>
    <property type="project" value="UniProtKB-SubCell"/>
</dbReference>
<feature type="transmembrane region" description="Helical" evidence="8">
    <location>
        <begin position="229"/>
        <end position="262"/>
    </location>
</feature>
<dbReference type="Proteomes" id="UP000266258">
    <property type="component" value="Unassembled WGS sequence"/>
</dbReference>
<dbReference type="InterPro" id="IPR037294">
    <property type="entry name" value="ABC_BtuC-like"/>
</dbReference>
<feature type="transmembrane region" description="Helical" evidence="8">
    <location>
        <begin position="113"/>
        <end position="135"/>
    </location>
</feature>
<keyword evidence="4" id="KW-1003">Cell membrane</keyword>
<dbReference type="InterPro" id="IPR000522">
    <property type="entry name" value="ABC_transptr_permease_BtuC"/>
</dbReference>
<dbReference type="GO" id="GO:0022857">
    <property type="term" value="F:transmembrane transporter activity"/>
    <property type="evidence" value="ECO:0007669"/>
    <property type="project" value="InterPro"/>
</dbReference>
<keyword evidence="3" id="KW-0813">Transport</keyword>
<evidence type="ECO:0000256" key="8">
    <source>
        <dbReference type="SAM" id="Phobius"/>
    </source>
</evidence>
<dbReference type="PANTHER" id="PTHR30472:SF19">
    <property type="entry name" value="PETROBACTIN IMPORT SYSTEM PERMEASE PROTEIN YCLO"/>
    <property type="match status" value="1"/>
</dbReference>
<comment type="subcellular location">
    <subcellularLocation>
        <location evidence="1">Cell membrane</location>
        <topology evidence="1">Multi-pass membrane protein</topology>
    </subcellularLocation>
</comment>